<name>A0ABY1Q9G8_9BACT</name>
<dbReference type="SUPFAM" id="SSF75011">
    <property type="entry name" value="3-carboxy-cis,cis-mucoante lactonizing enzyme"/>
    <property type="match status" value="1"/>
</dbReference>
<evidence type="ECO:0000313" key="2">
    <source>
        <dbReference type="Proteomes" id="UP001158067"/>
    </source>
</evidence>
<reference evidence="1 2" key="1">
    <citation type="submission" date="2017-05" db="EMBL/GenBank/DDBJ databases">
        <authorList>
            <person name="Varghese N."/>
            <person name="Submissions S."/>
        </authorList>
    </citation>
    <scope>NUCLEOTIDE SEQUENCE [LARGE SCALE GENOMIC DNA]</scope>
    <source>
        <strain evidence="1 2">DSM 25457</strain>
    </source>
</reference>
<dbReference type="Proteomes" id="UP001158067">
    <property type="component" value="Unassembled WGS sequence"/>
</dbReference>
<dbReference type="Gene3D" id="2.130.10.10">
    <property type="entry name" value="YVTN repeat-like/Quinoprotein amine dehydrogenase"/>
    <property type="match status" value="1"/>
</dbReference>
<accession>A0ABY1Q9G8</accession>
<comment type="caution">
    <text evidence="1">The sequence shown here is derived from an EMBL/GenBank/DDBJ whole genome shotgun (WGS) entry which is preliminary data.</text>
</comment>
<sequence>MKRSLCMLNMLLPAVLMPAILVPAILMLAILVPTVLVPSVAKAEGGRTVARIFWQEDADASLRWGDLKKSGKEYSIEEQGVDGFPELDASDQSLVQMVSDEGVILVGVRDQADGTIGSGWVALNSGLTEEPHGDHSHWRYTSAPQVLTQLIDTNQGNPAHVYHYGKSFVMANDQKNGFTILTAASILGAGEPSQAQAFSEGGSDHITLAVVENKVAYATWISYQGEDSGRVDVVGLAENAGKKYSFRCPTGGLHGAIVNQGKAFFAPADGVCWVDVDLEVDDDPDAVEVHYLSLGTADAEVAENAKSLTSTEGVAGGAQAPKPLRTGAFKALGKYVLCNAGKGEQSKLCIIDASADQPGLIEVPLNVRQDQSVSSSMVFSSASQGPLALMFAESKEKPETDQLWIAELDPNLDGDFSDAQVRAPIAVGPSKLGQHTGHHGAAVLPDGRHIAITNPGSASIWILSLSNSSVIAKLKVEGTPTRLLVQPQG</sequence>
<protein>
    <submittedName>
        <fullName evidence="1">Uncharacterized protein</fullName>
    </submittedName>
</protein>
<organism evidence="1 2">
    <name type="scientific">Neorhodopirellula lusitana</name>
    <dbReference type="NCBI Taxonomy" id="445327"/>
    <lineage>
        <taxon>Bacteria</taxon>
        <taxon>Pseudomonadati</taxon>
        <taxon>Planctomycetota</taxon>
        <taxon>Planctomycetia</taxon>
        <taxon>Pirellulales</taxon>
        <taxon>Pirellulaceae</taxon>
        <taxon>Neorhodopirellula</taxon>
    </lineage>
</organism>
<dbReference type="InterPro" id="IPR015943">
    <property type="entry name" value="WD40/YVTN_repeat-like_dom_sf"/>
</dbReference>
<evidence type="ECO:0000313" key="1">
    <source>
        <dbReference type="EMBL" id="SMP64239.1"/>
    </source>
</evidence>
<keyword evidence="2" id="KW-1185">Reference proteome</keyword>
<dbReference type="EMBL" id="FXUG01000008">
    <property type="protein sequence ID" value="SMP64239.1"/>
    <property type="molecule type" value="Genomic_DNA"/>
</dbReference>
<proteinExistence type="predicted"/>
<gene>
    <name evidence="1" type="ORF">SAMN06265222_108191</name>
</gene>